<dbReference type="GO" id="GO:0005737">
    <property type="term" value="C:cytoplasm"/>
    <property type="evidence" value="ECO:0007669"/>
    <property type="project" value="TreeGrafter"/>
</dbReference>
<evidence type="ECO:0000256" key="1">
    <source>
        <dbReference type="ARBA" id="ARBA00001966"/>
    </source>
</evidence>
<dbReference type="STRING" id="142842.SAMN02745118_01380"/>
<accession>A0A1T4M852</accession>
<dbReference type="CDD" id="cd01335">
    <property type="entry name" value="Radical_SAM"/>
    <property type="match status" value="1"/>
</dbReference>
<evidence type="ECO:0000256" key="2">
    <source>
        <dbReference type="ARBA" id="ARBA00022485"/>
    </source>
</evidence>
<dbReference type="InterPro" id="IPR032432">
    <property type="entry name" value="Radical_SAM_C"/>
</dbReference>
<comment type="cofactor">
    <cofactor evidence="1">
        <name>[4Fe-4S] cluster</name>
        <dbReference type="ChEBI" id="CHEBI:49883"/>
    </cofactor>
</comment>
<dbReference type="RefSeq" id="WP_078809859.1">
    <property type="nucleotide sequence ID" value="NZ_FUWM01000010.1"/>
</dbReference>
<protein>
    <submittedName>
        <fullName evidence="8">Radical SAM superfamily protein</fullName>
    </submittedName>
</protein>
<dbReference type="GO" id="GO:0051539">
    <property type="term" value="F:4 iron, 4 sulfur cluster binding"/>
    <property type="evidence" value="ECO:0007669"/>
    <property type="project" value="UniProtKB-KW"/>
</dbReference>
<dbReference type="PANTHER" id="PTHR11135:SF0">
    <property type="entry name" value="ELONGATOR COMPLEX PROTEIN 3"/>
    <property type="match status" value="1"/>
</dbReference>
<keyword evidence="9" id="KW-1185">Reference proteome</keyword>
<keyword evidence="5" id="KW-0408">Iron</keyword>
<sequence>MKSKHYIIPIFVPHAGCPHDCVFCNQREITGVQEGMTSNKAERIIQEYLSTISQERSKVEIAFYGGSFTGLDINRQTELLRVAYKYCKKGLVDNLRLSTRPDYIDQEILDNLAKYNVEVIELGVQSLVERVLKAAKRGHTADDVIKATKLIKESNFKLGIQLMPGLPQADQKSMLYSAQQTVKLAPDLVRIYPTLVIKDTYLAKLYSQDKFVPISIDEAVNICKEELSLFKKNNIPVIRIGLQPSDGVNKESVIAGPFHPAFRQLVESRLVLDKIKQFLNEQIKQINQNNLILRINPRFNSTVRGQKNSNLKEFKNRYGLKVQIELDEKLKVGEIIINGKKLRI</sequence>
<dbReference type="AlphaFoldDB" id="A0A1T4M852"/>
<dbReference type="SFLD" id="SFLDS00029">
    <property type="entry name" value="Radical_SAM"/>
    <property type="match status" value="1"/>
</dbReference>
<dbReference type="InterPro" id="IPR039661">
    <property type="entry name" value="ELP3"/>
</dbReference>
<dbReference type="InterPro" id="IPR007197">
    <property type="entry name" value="rSAM"/>
</dbReference>
<name>A0A1T4M852_9FIRM</name>
<keyword evidence="3" id="KW-0949">S-adenosyl-L-methionine</keyword>
<dbReference type="InterPro" id="IPR058240">
    <property type="entry name" value="rSAM_sf"/>
</dbReference>
<dbReference type="SFLD" id="SFLDG01082">
    <property type="entry name" value="B12-binding_domain_containing"/>
    <property type="match status" value="1"/>
</dbReference>
<organism evidence="8 9">
    <name type="scientific">Selenihalanaerobacter shriftii</name>
    <dbReference type="NCBI Taxonomy" id="142842"/>
    <lineage>
        <taxon>Bacteria</taxon>
        <taxon>Bacillati</taxon>
        <taxon>Bacillota</taxon>
        <taxon>Clostridia</taxon>
        <taxon>Halanaerobiales</taxon>
        <taxon>Halobacteroidaceae</taxon>
        <taxon>Selenihalanaerobacter</taxon>
    </lineage>
</organism>
<dbReference type="GO" id="GO:0002926">
    <property type="term" value="P:tRNA wobble base 5-methoxycarbonylmethyl-2-thiouridinylation"/>
    <property type="evidence" value="ECO:0007669"/>
    <property type="project" value="TreeGrafter"/>
</dbReference>
<proteinExistence type="predicted"/>
<dbReference type="OrthoDB" id="9815044at2"/>
<evidence type="ECO:0000256" key="5">
    <source>
        <dbReference type="ARBA" id="ARBA00023004"/>
    </source>
</evidence>
<dbReference type="GO" id="GO:0003824">
    <property type="term" value="F:catalytic activity"/>
    <property type="evidence" value="ECO:0007669"/>
    <property type="project" value="InterPro"/>
</dbReference>
<reference evidence="9" key="1">
    <citation type="submission" date="2017-02" db="EMBL/GenBank/DDBJ databases">
        <authorList>
            <person name="Varghese N."/>
            <person name="Submissions S."/>
        </authorList>
    </citation>
    <scope>NUCLEOTIDE SEQUENCE [LARGE SCALE GENOMIC DNA]</scope>
    <source>
        <strain evidence="9">ATCC BAA-73</strain>
    </source>
</reference>
<evidence type="ECO:0000313" key="8">
    <source>
        <dbReference type="EMBL" id="SJZ63193.1"/>
    </source>
</evidence>
<dbReference type="Proteomes" id="UP000190625">
    <property type="component" value="Unassembled WGS sequence"/>
</dbReference>
<dbReference type="SMART" id="SM00729">
    <property type="entry name" value="Elp3"/>
    <property type="match status" value="1"/>
</dbReference>
<gene>
    <name evidence="8" type="ORF">SAMN02745118_01380</name>
</gene>
<evidence type="ECO:0000313" key="9">
    <source>
        <dbReference type="Proteomes" id="UP000190625"/>
    </source>
</evidence>
<evidence type="ECO:0000256" key="3">
    <source>
        <dbReference type="ARBA" id="ARBA00022691"/>
    </source>
</evidence>
<evidence type="ECO:0000256" key="4">
    <source>
        <dbReference type="ARBA" id="ARBA00022723"/>
    </source>
</evidence>
<dbReference type="SFLD" id="SFLDG01086">
    <property type="entry name" value="elongater_protein-like"/>
    <property type="match status" value="1"/>
</dbReference>
<dbReference type="Pfam" id="PF16199">
    <property type="entry name" value="Radical_SAM_C"/>
    <property type="match status" value="1"/>
</dbReference>
<dbReference type="SUPFAM" id="SSF102114">
    <property type="entry name" value="Radical SAM enzymes"/>
    <property type="match status" value="1"/>
</dbReference>
<evidence type="ECO:0000256" key="6">
    <source>
        <dbReference type="ARBA" id="ARBA00023014"/>
    </source>
</evidence>
<keyword evidence="4" id="KW-0479">Metal-binding</keyword>
<dbReference type="PANTHER" id="PTHR11135">
    <property type="entry name" value="HISTONE ACETYLTRANSFERASE-RELATED"/>
    <property type="match status" value="1"/>
</dbReference>
<dbReference type="Gene3D" id="3.80.30.20">
    <property type="entry name" value="tm_1862 like domain"/>
    <property type="match status" value="1"/>
</dbReference>
<keyword evidence="6" id="KW-0411">Iron-sulfur</keyword>
<evidence type="ECO:0000259" key="7">
    <source>
        <dbReference type="PROSITE" id="PS51918"/>
    </source>
</evidence>
<feature type="domain" description="Radical SAM core" evidence="7">
    <location>
        <begin position="1"/>
        <end position="236"/>
    </location>
</feature>
<dbReference type="EMBL" id="FUWM01000010">
    <property type="protein sequence ID" value="SJZ63193.1"/>
    <property type="molecule type" value="Genomic_DNA"/>
</dbReference>
<dbReference type="PROSITE" id="PS51918">
    <property type="entry name" value="RADICAL_SAM"/>
    <property type="match status" value="1"/>
</dbReference>
<dbReference type="InterPro" id="IPR006638">
    <property type="entry name" value="Elp3/MiaA/NifB-like_rSAM"/>
</dbReference>
<dbReference type="Pfam" id="PF04055">
    <property type="entry name" value="Radical_SAM"/>
    <property type="match status" value="1"/>
</dbReference>
<dbReference type="InterPro" id="IPR023404">
    <property type="entry name" value="rSAM_horseshoe"/>
</dbReference>
<dbReference type="GO" id="GO:0046872">
    <property type="term" value="F:metal ion binding"/>
    <property type="evidence" value="ECO:0007669"/>
    <property type="project" value="UniProtKB-KW"/>
</dbReference>
<keyword evidence="2" id="KW-0004">4Fe-4S</keyword>